<evidence type="ECO:0000313" key="9">
    <source>
        <dbReference type="EMBL" id="CAG8499660.1"/>
    </source>
</evidence>
<keyword evidence="2" id="KW-0805">Transcription regulation</keyword>
<dbReference type="InterPro" id="IPR036879">
    <property type="entry name" value="TF_MADSbox_sf"/>
</dbReference>
<feature type="compositionally biased region" description="Low complexity" evidence="7">
    <location>
        <begin position="225"/>
        <end position="239"/>
    </location>
</feature>
<feature type="region of interest" description="Disordered" evidence="7">
    <location>
        <begin position="75"/>
        <end position="119"/>
    </location>
</feature>
<dbReference type="PROSITE" id="PS50066">
    <property type="entry name" value="MADS_BOX_2"/>
    <property type="match status" value="1"/>
</dbReference>
<feature type="domain" description="MADS-box" evidence="8">
    <location>
        <begin position="1"/>
        <end position="61"/>
    </location>
</feature>
<evidence type="ECO:0000256" key="4">
    <source>
        <dbReference type="ARBA" id="ARBA00023163"/>
    </source>
</evidence>
<evidence type="ECO:0000256" key="1">
    <source>
        <dbReference type="ARBA" id="ARBA00004123"/>
    </source>
</evidence>
<comment type="caution">
    <text evidence="9">The sequence shown here is derived from an EMBL/GenBank/DDBJ whole genome shotgun (WGS) entry which is preliminary data.</text>
</comment>
<evidence type="ECO:0000256" key="7">
    <source>
        <dbReference type="SAM" id="MobiDB-lite"/>
    </source>
</evidence>
<dbReference type="SMART" id="SM00432">
    <property type="entry name" value="MADS"/>
    <property type="match status" value="1"/>
</dbReference>
<organism evidence="9 10">
    <name type="scientific">Paraglomus brasilianum</name>
    <dbReference type="NCBI Taxonomy" id="144538"/>
    <lineage>
        <taxon>Eukaryota</taxon>
        <taxon>Fungi</taxon>
        <taxon>Fungi incertae sedis</taxon>
        <taxon>Mucoromycota</taxon>
        <taxon>Glomeromycotina</taxon>
        <taxon>Glomeromycetes</taxon>
        <taxon>Paraglomerales</taxon>
        <taxon>Paraglomeraceae</taxon>
        <taxon>Paraglomus</taxon>
    </lineage>
</organism>
<dbReference type="Proteomes" id="UP000789739">
    <property type="component" value="Unassembled WGS sequence"/>
</dbReference>
<dbReference type="GO" id="GO:0005634">
    <property type="term" value="C:nucleus"/>
    <property type="evidence" value="ECO:0007669"/>
    <property type="project" value="UniProtKB-SubCell"/>
</dbReference>
<dbReference type="InterPro" id="IPR050142">
    <property type="entry name" value="MADS-box/MEF2_TF"/>
</dbReference>
<dbReference type="EMBL" id="CAJVPI010000201">
    <property type="protein sequence ID" value="CAG8499660.1"/>
    <property type="molecule type" value="Genomic_DNA"/>
</dbReference>
<dbReference type="InterPro" id="IPR033896">
    <property type="entry name" value="MEF2-like_N"/>
</dbReference>
<dbReference type="PANTHER" id="PTHR48019">
    <property type="entry name" value="SERUM RESPONSE FACTOR HOMOLOG"/>
    <property type="match status" value="1"/>
</dbReference>
<evidence type="ECO:0000313" key="10">
    <source>
        <dbReference type="Proteomes" id="UP000789739"/>
    </source>
</evidence>
<dbReference type="GO" id="GO:0000977">
    <property type="term" value="F:RNA polymerase II transcription regulatory region sequence-specific DNA binding"/>
    <property type="evidence" value="ECO:0007669"/>
    <property type="project" value="InterPro"/>
</dbReference>
<proteinExistence type="inferred from homology"/>
<evidence type="ECO:0000256" key="2">
    <source>
        <dbReference type="ARBA" id="ARBA00023015"/>
    </source>
</evidence>
<dbReference type="PROSITE" id="PS00350">
    <property type="entry name" value="MADS_BOX_1"/>
    <property type="match status" value="1"/>
</dbReference>
<dbReference type="CDD" id="cd00265">
    <property type="entry name" value="MADS_MEF2_like"/>
    <property type="match status" value="1"/>
</dbReference>
<dbReference type="Gene3D" id="3.40.1810.10">
    <property type="entry name" value="Transcription factor, MADS-box"/>
    <property type="match status" value="1"/>
</dbReference>
<evidence type="ECO:0000259" key="8">
    <source>
        <dbReference type="PROSITE" id="PS50066"/>
    </source>
</evidence>
<comment type="similarity">
    <text evidence="6">Belongs to the MEF2 family.</text>
</comment>
<feature type="region of interest" description="Disordered" evidence="7">
    <location>
        <begin position="225"/>
        <end position="354"/>
    </location>
</feature>
<dbReference type="AlphaFoldDB" id="A0A9N9EZ55"/>
<feature type="compositionally biased region" description="Polar residues" evidence="7">
    <location>
        <begin position="240"/>
        <end position="256"/>
    </location>
</feature>
<feature type="compositionally biased region" description="Polar residues" evidence="7">
    <location>
        <begin position="102"/>
        <end position="119"/>
    </location>
</feature>
<dbReference type="InterPro" id="IPR002100">
    <property type="entry name" value="TF_MADSbox"/>
</dbReference>
<accession>A0A9N9EZ55</accession>
<evidence type="ECO:0000256" key="5">
    <source>
        <dbReference type="ARBA" id="ARBA00023242"/>
    </source>
</evidence>
<keyword evidence="10" id="KW-1185">Reference proteome</keyword>
<gene>
    <name evidence="9" type="ORF">PBRASI_LOCUS2539</name>
</gene>
<reference evidence="9" key="1">
    <citation type="submission" date="2021-06" db="EMBL/GenBank/DDBJ databases">
        <authorList>
            <person name="Kallberg Y."/>
            <person name="Tangrot J."/>
            <person name="Rosling A."/>
        </authorList>
    </citation>
    <scope>NUCLEOTIDE SEQUENCE</scope>
    <source>
        <strain evidence="9">BR232B</strain>
    </source>
</reference>
<feature type="compositionally biased region" description="Basic and acidic residues" evidence="7">
    <location>
        <begin position="302"/>
        <end position="312"/>
    </location>
</feature>
<dbReference type="GO" id="GO:0045944">
    <property type="term" value="P:positive regulation of transcription by RNA polymerase II"/>
    <property type="evidence" value="ECO:0007669"/>
    <property type="project" value="InterPro"/>
</dbReference>
<feature type="region of interest" description="Disordered" evidence="7">
    <location>
        <begin position="372"/>
        <end position="439"/>
    </location>
</feature>
<name>A0A9N9EZ55_9GLOM</name>
<keyword evidence="3" id="KW-0238">DNA-binding</keyword>
<dbReference type="SUPFAM" id="SSF55455">
    <property type="entry name" value="SRF-like"/>
    <property type="match status" value="1"/>
</dbReference>
<keyword evidence="5" id="KW-0539">Nucleus</keyword>
<feature type="compositionally biased region" description="Polar residues" evidence="7">
    <location>
        <begin position="343"/>
        <end position="354"/>
    </location>
</feature>
<dbReference type="GO" id="GO:0046983">
    <property type="term" value="F:protein dimerization activity"/>
    <property type="evidence" value="ECO:0007669"/>
    <property type="project" value="InterPro"/>
</dbReference>
<keyword evidence="4" id="KW-0804">Transcription</keyword>
<sequence>MGRKKIQIKPIKDERNRQVTFLKRKYGLMKKAYELSVLCDCEIALIIFNSNNKLVQYASTDIDKILLKYTEYSEPHESKGNHDFANTADVDDDDNPPATVYDPSSTPEQKQATPPSYQHTPYHVNYTNSMYAPSPQPYIVQQQPQYYGQMTQVTPIPHQSMMAMSMPMSVNIAPNSQSSLSASPIPAPLQMGVPISNNSSMPSTQSSLSSTMSNTMTQVIPGVVQQTQQSPQLQHSSTQMHSPQIRHSPQLSQSAMETPPSGNELVSSPPLVSPTPKKPKLRVQIPEQKDGKGGNCAQCVIVKEDPTPRDQDETPEDSQQMPMVSMPLSTRPTPTTADAGPTSALTSSQFGPNLPSPSTFFNEFYKSELPSPLAFSQTPTSAQTSAFHWPPHSRSQAHHPSPLAKQDGVSGKNVRSAPGDDDEVNGIGNGEPEKKRLKV</sequence>
<comment type="subcellular location">
    <subcellularLocation>
        <location evidence="1">Nucleus</location>
    </subcellularLocation>
</comment>
<dbReference type="PRINTS" id="PR00404">
    <property type="entry name" value="MADSDOMAIN"/>
</dbReference>
<feature type="compositionally biased region" description="Polar residues" evidence="7">
    <location>
        <begin position="374"/>
        <end position="386"/>
    </location>
</feature>
<feature type="compositionally biased region" description="Polar residues" evidence="7">
    <location>
        <begin position="317"/>
        <end position="336"/>
    </location>
</feature>
<evidence type="ECO:0000256" key="6">
    <source>
        <dbReference type="ARBA" id="ARBA00025805"/>
    </source>
</evidence>
<protein>
    <submittedName>
        <fullName evidence="9">1559_t:CDS:1</fullName>
    </submittedName>
</protein>
<evidence type="ECO:0000256" key="3">
    <source>
        <dbReference type="ARBA" id="ARBA00023125"/>
    </source>
</evidence>
<dbReference type="Pfam" id="PF00319">
    <property type="entry name" value="SRF-TF"/>
    <property type="match status" value="1"/>
</dbReference>
<dbReference type="OrthoDB" id="1898716at2759"/>